<organism evidence="2 3">
    <name type="scientific">Orchesella dallaii</name>
    <dbReference type="NCBI Taxonomy" id="48710"/>
    <lineage>
        <taxon>Eukaryota</taxon>
        <taxon>Metazoa</taxon>
        <taxon>Ecdysozoa</taxon>
        <taxon>Arthropoda</taxon>
        <taxon>Hexapoda</taxon>
        <taxon>Collembola</taxon>
        <taxon>Entomobryomorpha</taxon>
        <taxon>Entomobryoidea</taxon>
        <taxon>Orchesellidae</taxon>
        <taxon>Orchesellinae</taxon>
        <taxon>Orchesella</taxon>
    </lineage>
</organism>
<keyword evidence="1" id="KW-0472">Membrane</keyword>
<evidence type="ECO:0008006" key="4">
    <source>
        <dbReference type="Google" id="ProtNLM"/>
    </source>
</evidence>
<keyword evidence="1" id="KW-0812">Transmembrane</keyword>
<gene>
    <name evidence="2" type="ORF">ODALV1_LOCUS28147</name>
</gene>
<feature type="transmembrane region" description="Helical" evidence="1">
    <location>
        <begin position="6"/>
        <end position="27"/>
    </location>
</feature>
<feature type="transmembrane region" description="Helical" evidence="1">
    <location>
        <begin position="74"/>
        <end position="97"/>
    </location>
</feature>
<keyword evidence="3" id="KW-1185">Reference proteome</keyword>
<feature type="transmembrane region" description="Helical" evidence="1">
    <location>
        <begin position="189"/>
        <end position="209"/>
    </location>
</feature>
<evidence type="ECO:0000256" key="1">
    <source>
        <dbReference type="SAM" id="Phobius"/>
    </source>
</evidence>
<feature type="transmembrane region" description="Helical" evidence="1">
    <location>
        <begin position="259"/>
        <end position="279"/>
    </location>
</feature>
<protein>
    <recommendedName>
        <fullName evidence="4">Odorant receptor</fullName>
    </recommendedName>
</protein>
<feature type="transmembrane region" description="Helical" evidence="1">
    <location>
        <begin position="48"/>
        <end position="68"/>
    </location>
</feature>
<accession>A0ABP1RZS5</accession>
<sequence>MHSQLYYRIFGFQIQWANIFLATPLTWNKTTKTLHVTKKSLLFHSIRMLHLFLYLCYTTIQTILHIVNGHTTDFPFFFLYSITICCAVTLIASYPALTQPDEFAAMMNNYHRYMDGVKLEYMPSFNSEEYLVNKLLNGMLMVITVGCPFCGFLVSCHYILFYDWSVYLISIVPQEYKTWPLITFFGLDYFYGLQTVWAVMLNTCVYFTTTGLYNWLMLREFFCSNDGTVNGQKTSRKFRDISVIQVNYRKFEMMQLKHVRLYCGILIPFEGVILNLALFCNVSLIRYNHLISLINVGILLIWTVGGTGFVLIGLTYCGALYNKGVKVLGSMKKKDWGSAFNNKLMKKFVKSCIPIQIGYGRMYVIRNVSVFKFLRSFTRGTVRVLLMCKKHI</sequence>
<reference evidence="2 3" key="1">
    <citation type="submission" date="2024-08" db="EMBL/GenBank/DDBJ databases">
        <authorList>
            <person name="Cucini C."/>
            <person name="Frati F."/>
        </authorList>
    </citation>
    <scope>NUCLEOTIDE SEQUENCE [LARGE SCALE GENOMIC DNA]</scope>
</reference>
<evidence type="ECO:0000313" key="2">
    <source>
        <dbReference type="EMBL" id="CAL8140109.1"/>
    </source>
</evidence>
<dbReference type="Proteomes" id="UP001642540">
    <property type="component" value="Unassembled WGS sequence"/>
</dbReference>
<name>A0ABP1RZS5_9HEXA</name>
<evidence type="ECO:0000313" key="3">
    <source>
        <dbReference type="Proteomes" id="UP001642540"/>
    </source>
</evidence>
<proteinExistence type="predicted"/>
<feature type="transmembrane region" description="Helical" evidence="1">
    <location>
        <begin position="135"/>
        <end position="160"/>
    </location>
</feature>
<dbReference type="EMBL" id="CAXLJM020000133">
    <property type="protein sequence ID" value="CAL8140109.1"/>
    <property type="molecule type" value="Genomic_DNA"/>
</dbReference>
<keyword evidence="1" id="KW-1133">Transmembrane helix</keyword>
<feature type="transmembrane region" description="Helical" evidence="1">
    <location>
        <begin position="299"/>
        <end position="321"/>
    </location>
</feature>
<comment type="caution">
    <text evidence="2">The sequence shown here is derived from an EMBL/GenBank/DDBJ whole genome shotgun (WGS) entry which is preliminary data.</text>
</comment>